<keyword evidence="3" id="KW-1185">Reference proteome</keyword>
<dbReference type="InterPro" id="IPR018060">
    <property type="entry name" value="HTH_AraC"/>
</dbReference>
<dbReference type="Pfam" id="PF12833">
    <property type="entry name" value="HTH_18"/>
    <property type="match status" value="1"/>
</dbReference>
<evidence type="ECO:0000313" key="3">
    <source>
        <dbReference type="Proteomes" id="UP000676386"/>
    </source>
</evidence>
<comment type="caution">
    <text evidence="2">The sequence shown here is derived from an EMBL/GenBank/DDBJ whole genome shotgun (WGS) entry which is preliminary data.</text>
</comment>
<evidence type="ECO:0000259" key="1">
    <source>
        <dbReference type="PROSITE" id="PS01124"/>
    </source>
</evidence>
<proteinExistence type="predicted"/>
<evidence type="ECO:0000313" key="2">
    <source>
        <dbReference type="EMBL" id="MBS0027214.1"/>
    </source>
</evidence>
<sequence length="267" mass="30973">MHVQLIAILDRKLEDSVLKYSRLPFHTTALNSNLYSQILHNGAIMLKNRLDFLNAVNLIPVYNRYYKQEVLIYHNLKGSQSRLDKIIEGEALTAIQQTITDHLKRTDDQQNRVIPIFQHYSSSTDLMLLTGISILDKESSTAVSLIHQLGMPLSMVEFTIYKPVYLTQLLDIYQKKTDLSVKALATMFGKSYKQVQKDSKLYFGTTLYNFVLKLKMLDTIDDLMFTDLTLKEIAFKNNFADYGSMYKLFSKQYNFPLQQIPRFLTLI</sequence>
<dbReference type="EMBL" id="JAGTXB010000003">
    <property type="protein sequence ID" value="MBS0027214.1"/>
    <property type="molecule type" value="Genomic_DNA"/>
</dbReference>
<feature type="domain" description="HTH araC/xylS-type" evidence="1">
    <location>
        <begin position="164"/>
        <end position="263"/>
    </location>
</feature>
<dbReference type="RefSeq" id="WP_211972319.1">
    <property type="nucleotide sequence ID" value="NZ_JAGTXB010000003.1"/>
</dbReference>
<organism evidence="2 3">
    <name type="scientific">Chitinophaga hostae</name>
    <dbReference type="NCBI Taxonomy" id="2831022"/>
    <lineage>
        <taxon>Bacteria</taxon>
        <taxon>Pseudomonadati</taxon>
        <taxon>Bacteroidota</taxon>
        <taxon>Chitinophagia</taxon>
        <taxon>Chitinophagales</taxon>
        <taxon>Chitinophagaceae</taxon>
        <taxon>Chitinophaga</taxon>
    </lineage>
</organism>
<reference evidence="2 3" key="1">
    <citation type="submission" date="2021-04" db="EMBL/GenBank/DDBJ databases">
        <title>Chitinophaga sp. nov., isolated from the rhizosphere soil.</title>
        <authorList>
            <person name="He S."/>
        </authorList>
    </citation>
    <scope>NUCLEOTIDE SEQUENCE [LARGE SCALE GENOMIC DNA]</scope>
    <source>
        <strain evidence="2 3">2R12</strain>
    </source>
</reference>
<dbReference type="Gene3D" id="1.10.10.60">
    <property type="entry name" value="Homeodomain-like"/>
    <property type="match status" value="1"/>
</dbReference>
<protein>
    <submittedName>
        <fullName evidence="2">AraC family transcriptional regulator</fullName>
    </submittedName>
</protein>
<name>A0ABS5IW69_9BACT</name>
<dbReference type="Proteomes" id="UP000676386">
    <property type="component" value="Unassembled WGS sequence"/>
</dbReference>
<gene>
    <name evidence="2" type="ORF">KE626_07830</name>
</gene>
<accession>A0ABS5IW69</accession>
<dbReference type="SMART" id="SM00342">
    <property type="entry name" value="HTH_ARAC"/>
    <property type="match status" value="1"/>
</dbReference>
<dbReference type="PROSITE" id="PS01124">
    <property type="entry name" value="HTH_ARAC_FAMILY_2"/>
    <property type="match status" value="1"/>
</dbReference>